<dbReference type="AlphaFoldDB" id="A0A914GRF0"/>
<accession>A0A914GRF0</accession>
<proteinExistence type="predicted"/>
<dbReference type="WBParaSite" id="Gr19_v10_g10483.t1">
    <property type="protein sequence ID" value="Gr19_v10_g10483.t1"/>
    <property type="gene ID" value="Gr19_v10_g10483"/>
</dbReference>
<name>A0A914GRF0_GLORO</name>
<protein>
    <submittedName>
        <fullName evidence="2">Armadillo repeat-containing protein 1</fullName>
    </submittedName>
</protein>
<reference evidence="2" key="1">
    <citation type="submission" date="2022-11" db="UniProtKB">
        <authorList>
            <consortium name="WormBaseParasite"/>
        </authorList>
    </citation>
    <scope>IDENTIFICATION</scope>
</reference>
<organism evidence="1 2">
    <name type="scientific">Globodera rostochiensis</name>
    <name type="common">Golden nematode worm</name>
    <name type="synonym">Heterodera rostochiensis</name>
    <dbReference type="NCBI Taxonomy" id="31243"/>
    <lineage>
        <taxon>Eukaryota</taxon>
        <taxon>Metazoa</taxon>
        <taxon>Ecdysozoa</taxon>
        <taxon>Nematoda</taxon>
        <taxon>Chromadorea</taxon>
        <taxon>Rhabditida</taxon>
        <taxon>Tylenchina</taxon>
        <taxon>Tylenchomorpha</taxon>
        <taxon>Tylenchoidea</taxon>
        <taxon>Heteroderidae</taxon>
        <taxon>Heteroderinae</taxon>
        <taxon>Globodera</taxon>
    </lineage>
</organism>
<sequence length="252" mass="28580">MFCTSSDFDKKNYENLKENELQEVLRNYYELCKNTRDKRILIKDVALVQTLSNLLDDTRPTIGLYIANILLSLTNDPEDAKMVADCTELNVQLKKAVDDRDSHLQSEIKHRTSSDESTAKINLSLGGIVGVVSFCFQYIDGSDEVRCLIRCLESVDAKSIASVILRSGTFESVKQIVRNIDGATETFYFYADQLGREQNDFAAQLEKEKPNHHLDDLDMFDKDQCIATKEQVDSHENRAGWLSSLKSLFCAT</sequence>
<evidence type="ECO:0000313" key="2">
    <source>
        <dbReference type="WBParaSite" id="Gr19_v10_g10483.t1"/>
    </source>
</evidence>
<dbReference type="PANTHER" id="PTHR28592">
    <property type="entry name" value="ARMADILLO REPEAT-CONTAINING PROTEIN 1"/>
    <property type="match status" value="1"/>
</dbReference>
<keyword evidence="1" id="KW-1185">Reference proteome</keyword>
<dbReference type="Proteomes" id="UP000887572">
    <property type="component" value="Unplaced"/>
</dbReference>
<dbReference type="PANTHER" id="PTHR28592:SF1">
    <property type="entry name" value="ARMADILLO REPEAT-CONTAINING PROTEIN 1"/>
    <property type="match status" value="1"/>
</dbReference>
<evidence type="ECO:0000313" key="1">
    <source>
        <dbReference type="Proteomes" id="UP000887572"/>
    </source>
</evidence>